<organism evidence="2 3">
    <name type="scientific">Pelagibacterium lentulum</name>
    <dbReference type="NCBI Taxonomy" id="2029865"/>
    <lineage>
        <taxon>Bacteria</taxon>
        <taxon>Pseudomonadati</taxon>
        <taxon>Pseudomonadota</taxon>
        <taxon>Alphaproteobacteria</taxon>
        <taxon>Hyphomicrobiales</taxon>
        <taxon>Devosiaceae</taxon>
        <taxon>Pelagibacterium</taxon>
    </lineage>
</organism>
<name>A0A916VWW1_9HYPH</name>
<dbReference type="InterPro" id="IPR003959">
    <property type="entry name" value="ATPase_AAA_core"/>
</dbReference>
<comment type="caution">
    <text evidence="2">The sequence shown here is derived from an EMBL/GenBank/DDBJ whole genome shotgun (WGS) entry which is preliminary data.</text>
</comment>
<accession>A0A916VWW1</accession>
<protein>
    <recommendedName>
        <fullName evidence="1">ATPase AAA-type core domain-containing protein</fullName>
    </recommendedName>
</protein>
<evidence type="ECO:0000313" key="2">
    <source>
        <dbReference type="EMBL" id="GGA48745.1"/>
    </source>
</evidence>
<dbReference type="AlphaFoldDB" id="A0A916VWW1"/>
<gene>
    <name evidence="2" type="ORF">GCM10011499_18210</name>
</gene>
<dbReference type="Pfam" id="PF13304">
    <property type="entry name" value="AAA_21"/>
    <property type="match status" value="1"/>
</dbReference>
<dbReference type="GO" id="GO:0005524">
    <property type="term" value="F:ATP binding"/>
    <property type="evidence" value="ECO:0007669"/>
    <property type="project" value="InterPro"/>
</dbReference>
<proteinExistence type="predicted"/>
<reference evidence="2 3" key="1">
    <citation type="journal article" date="2014" name="Int. J. Syst. Evol. Microbiol.">
        <title>Complete genome sequence of Corynebacterium casei LMG S-19264T (=DSM 44701T), isolated from a smear-ripened cheese.</title>
        <authorList>
            <consortium name="US DOE Joint Genome Institute (JGI-PGF)"/>
            <person name="Walter F."/>
            <person name="Albersmeier A."/>
            <person name="Kalinowski J."/>
            <person name="Ruckert C."/>
        </authorList>
    </citation>
    <scope>NUCLEOTIDE SEQUENCE [LARGE SCALE GENOMIC DNA]</scope>
    <source>
        <strain evidence="2 3">CGMCC 1.15896</strain>
    </source>
</reference>
<dbReference type="Gene3D" id="3.40.50.300">
    <property type="entry name" value="P-loop containing nucleotide triphosphate hydrolases"/>
    <property type="match status" value="1"/>
</dbReference>
<dbReference type="Proteomes" id="UP000596977">
    <property type="component" value="Unassembled WGS sequence"/>
</dbReference>
<feature type="domain" description="ATPase AAA-type core" evidence="1">
    <location>
        <begin position="5"/>
        <end position="75"/>
    </location>
</feature>
<evidence type="ECO:0000313" key="3">
    <source>
        <dbReference type="Proteomes" id="UP000596977"/>
    </source>
</evidence>
<keyword evidence="3" id="KW-1185">Reference proteome</keyword>
<dbReference type="GO" id="GO:0016887">
    <property type="term" value="F:ATP hydrolysis activity"/>
    <property type="evidence" value="ECO:0007669"/>
    <property type="project" value="InterPro"/>
</dbReference>
<dbReference type="SUPFAM" id="SSF52540">
    <property type="entry name" value="P-loop containing nucleoside triphosphate hydrolases"/>
    <property type="match status" value="1"/>
</dbReference>
<dbReference type="InterPro" id="IPR051396">
    <property type="entry name" value="Bact_Antivir_Def_Nuclease"/>
</dbReference>
<dbReference type="PANTHER" id="PTHR43581">
    <property type="entry name" value="ATP/GTP PHOSPHATASE"/>
    <property type="match status" value="1"/>
</dbReference>
<dbReference type="PANTHER" id="PTHR43581:SF4">
    <property type="entry name" value="ATP_GTP PHOSPHATASE"/>
    <property type="match status" value="1"/>
</dbReference>
<dbReference type="EMBL" id="BMKB01000003">
    <property type="protein sequence ID" value="GGA48745.1"/>
    <property type="molecule type" value="Genomic_DNA"/>
</dbReference>
<evidence type="ECO:0000259" key="1">
    <source>
        <dbReference type="Pfam" id="PF13304"/>
    </source>
</evidence>
<sequence>MIDLKEASSGELSIAITFMSLAAALEDDSLILIDEPETNLHPEWQARYLDLLLSTFSSYRNCHYILATHSPLILSDSPQNATLASLSSASLRHGEEVSGRPVDFLLVEAFDVASGDNYYVQEQLVKALRLAADGEARGSEYQNTVRSLVRIRSMIKDNPGVVELIGDLERIAQKVVQK</sequence>
<dbReference type="InterPro" id="IPR027417">
    <property type="entry name" value="P-loop_NTPase"/>
</dbReference>